<dbReference type="SUPFAM" id="SSF53300">
    <property type="entry name" value="vWA-like"/>
    <property type="match status" value="1"/>
</dbReference>
<dbReference type="OrthoDB" id="6206554at2"/>
<dbReference type="SMART" id="SM00327">
    <property type="entry name" value="VWA"/>
    <property type="match status" value="1"/>
</dbReference>
<dbReference type="InterPro" id="IPR050768">
    <property type="entry name" value="UPF0353/GerABKA_families"/>
</dbReference>
<dbReference type="PANTHER" id="PTHR22550:SF18">
    <property type="entry name" value="VWFA DOMAIN-CONTAINING PROTEIN"/>
    <property type="match status" value="1"/>
</dbReference>
<gene>
    <name evidence="3" type="ORF">DBZ36_07940</name>
</gene>
<dbReference type="InterPro" id="IPR002035">
    <property type="entry name" value="VWF_A"/>
</dbReference>
<dbReference type="Pfam" id="PF13519">
    <property type="entry name" value="VWA_2"/>
    <property type="match status" value="1"/>
</dbReference>
<feature type="transmembrane region" description="Helical" evidence="1">
    <location>
        <begin position="314"/>
        <end position="332"/>
    </location>
</feature>
<dbReference type="RefSeq" id="WP_120354364.1">
    <property type="nucleotide sequence ID" value="NZ_RAQO01000004.1"/>
</dbReference>
<organism evidence="3 4">
    <name type="scientific">Alginatibacterium sediminis</name>
    <dbReference type="NCBI Taxonomy" id="2164068"/>
    <lineage>
        <taxon>Bacteria</taxon>
        <taxon>Pseudomonadati</taxon>
        <taxon>Pseudomonadota</taxon>
        <taxon>Gammaproteobacteria</taxon>
        <taxon>Alteromonadales</taxon>
        <taxon>Alteromonadaceae</taxon>
        <taxon>Alginatibacterium</taxon>
    </lineage>
</organism>
<dbReference type="PANTHER" id="PTHR22550">
    <property type="entry name" value="SPORE GERMINATION PROTEIN"/>
    <property type="match status" value="1"/>
</dbReference>
<protein>
    <submittedName>
        <fullName evidence="3">VWA domain-containing protein</fullName>
    </submittedName>
</protein>
<dbReference type="InterPro" id="IPR036465">
    <property type="entry name" value="vWFA_dom_sf"/>
</dbReference>
<dbReference type="Gene3D" id="3.40.50.410">
    <property type="entry name" value="von Willebrand factor, type A domain"/>
    <property type="match status" value="1"/>
</dbReference>
<keyword evidence="4" id="KW-1185">Reference proteome</keyword>
<sequence>MIEFAHPWAFILCILPYAVYRFAPPYQTKQSAVQVPFFDVLVNVLGLKPSKGATQLQPTLWQRASLGFGWLLLVVAMAKPVWLDEPQTRDVVGRDLMVVVDLSGSMATEDFSDSQGNKISRLDAAKNVLSDFSQQRKGDRLGLILFGDSAFLQSPFTADHKAWTDLLMETRVAMAGAGTHLGDAIGLGIKTFRKENDTADTAIISDEQTEKQKVLIVLTDGNDTNSLVPPIEAAKIAAQDAIRIYMVAIGDPVTVGENAMDMDVIEQVATLTQGKAFVALSPSELTEIYQTISELEPALFESFTYQAKVSIHHIPILILMLNYLIMMCFYTLKRYVLKEKNKTTEEAKHGI</sequence>
<reference evidence="3 4" key="1">
    <citation type="submission" date="2018-09" db="EMBL/GenBank/DDBJ databases">
        <authorList>
            <person name="Wang Z."/>
        </authorList>
    </citation>
    <scope>NUCLEOTIDE SEQUENCE [LARGE SCALE GENOMIC DNA]</scope>
    <source>
        <strain evidence="3 4">ALS 81</strain>
    </source>
</reference>
<evidence type="ECO:0000313" key="3">
    <source>
        <dbReference type="EMBL" id="RKF20360.1"/>
    </source>
</evidence>
<evidence type="ECO:0000259" key="2">
    <source>
        <dbReference type="PROSITE" id="PS50234"/>
    </source>
</evidence>
<dbReference type="EMBL" id="RAQO01000004">
    <property type="protein sequence ID" value="RKF20360.1"/>
    <property type="molecule type" value="Genomic_DNA"/>
</dbReference>
<evidence type="ECO:0000256" key="1">
    <source>
        <dbReference type="SAM" id="Phobius"/>
    </source>
</evidence>
<proteinExistence type="predicted"/>
<keyword evidence="1" id="KW-0812">Transmembrane</keyword>
<accession>A0A420EI59</accession>
<name>A0A420EI59_9ALTE</name>
<evidence type="ECO:0000313" key="4">
    <source>
        <dbReference type="Proteomes" id="UP000286482"/>
    </source>
</evidence>
<dbReference type="Proteomes" id="UP000286482">
    <property type="component" value="Unassembled WGS sequence"/>
</dbReference>
<keyword evidence="1" id="KW-0472">Membrane</keyword>
<comment type="caution">
    <text evidence="3">The sequence shown here is derived from an EMBL/GenBank/DDBJ whole genome shotgun (WGS) entry which is preliminary data.</text>
</comment>
<keyword evidence="1" id="KW-1133">Transmembrane helix</keyword>
<dbReference type="AlphaFoldDB" id="A0A420EI59"/>
<dbReference type="PROSITE" id="PS50234">
    <property type="entry name" value="VWFA"/>
    <property type="match status" value="1"/>
</dbReference>
<feature type="domain" description="VWFA" evidence="2">
    <location>
        <begin position="95"/>
        <end position="292"/>
    </location>
</feature>